<keyword evidence="3" id="KW-1185">Reference proteome</keyword>
<evidence type="ECO:0000313" key="2">
    <source>
        <dbReference type="EMBL" id="KAG7177420.1"/>
    </source>
</evidence>
<evidence type="ECO:0000313" key="3">
    <source>
        <dbReference type="Proteomes" id="UP000747542"/>
    </source>
</evidence>
<organism evidence="2 3">
    <name type="scientific">Homarus americanus</name>
    <name type="common">American lobster</name>
    <dbReference type="NCBI Taxonomy" id="6706"/>
    <lineage>
        <taxon>Eukaryota</taxon>
        <taxon>Metazoa</taxon>
        <taxon>Ecdysozoa</taxon>
        <taxon>Arthropoda</taxon>
        <taxon>Crustacea</taxon>
        <taxon>Multicrustacea</taxon>
        <taxon>Malacostraca</taxon>
        <taxon>Eumalacostraca</taxon>
        <taxon>Eucarida</taxon>
        <taxon>Decapoda</taxon>
        <taxon>Pleocyemata</taxon>
        <taxon>Astacidea</taxon>
        <taxon>Nephropoidea</taxon>
        <taxon>Nephropidae</taxon>
        <taxon>Homarus</taxon>
    </lineage>
</organism>
<feature type="compositionally biased region" description="Gly residues" evidence="1">
    <location>
        <begin position="1"/>
        <end position="16"/>
    </location>
</feature>
<reference evidence="2" key="1">
    <citation type="journal article" date="2021" name="Sci. Adv.">
        <title>The American lobster genome reveals insights on longevity, neural, and immune adaptations.</title>
        <authorList>
            <person name="Polinski J.M."/>
            <person name="Zimin A.V."/>
            <person name="Clark K.F."/>
            <person name="Kohn A.B."/>
            <person name="Sadowski N."/>
            <person name="Timp W."/>
            <person name="Ptitsyn A."/>
            <person name="Khanna P."/>
            <person name="Romanova D.Y."/>
            <person name="Williams P."/>
            <person name="Greenwood S.J."/>
            <person name="Moroz L.L."/>
            <person name="Walt D.R."/>
            <person name="Bodnar A.G."/>
        </authorList>
    </citation>
    <scope>NUCLEOTIDE SEQUENCE</scope>
    <source>
        <strain evidence="2">GMGI-L3</strain>
    </source>
</reference>
<dbReference type="AlphaFoldDB" id="A0A8J5TM34"/>
<proteinExistence type="predicted"/>
<name>A0A8J5TM34_HOMAM</name>
<accession>A0A8J5TM34</accession>
<sequence>MAVGGPGAGRATGGLITGKRDAPVSPGPTLTEPQTAATRAALDTLCAFYSRSFESTSLAARSAVLRVGRPGAAQPDSSGAAGSRADSQRSRGRSVVTLKAPRAARPAWWWPPGVPYGVLHRKTLVQKSCCL</sequence>
<comment type="caution">
    <text evidence="2">The sequence shown here is derived from an EMBL/GenBank/DDBJ whole genome shotgun (WGS) entry which is preliminary data.</text>
</comment>
<evidence type="ECO:0000256" key="1">
    <source>
        <dbReference type="SAM" id="MobiDB-lite"/>
    </source>
</evidence>
<feature type="region of interest" description="Disordered" evidence="1">
    <location>
        <begin position="1"/>
        <end position="34"/>
    </location>
</feature>
<protein>
    <submittedName>
        <fullName evidence="2">Uncharacterized protein</fullName>
    </submittedName>
</protein>
<feature type="region of interest" description="Disordered" evidence="1">
    <location>
        <begin position="69"/>
        <end position="98"/>
    </location>
</feature>
<dbReference type="Proteomes" id="UP000747542">
    <property type="component" value="Unassembled WGS sequence"/>
</dbReference>
<gene>
    <name evidence="2" type="ORF">Hamer_G016712</name>
</gene>
<feature type="compositionally biased region" description="Low complexity" evidence="1">
    <location>
        <begin position="76"/>
        <end position="85"/>
    </location>
</feature>
<dbReference type="EMBL" id="JAHLQT010002318">
    <property type="protein sequence ID" value="KAG7177420.1"/>
    <property type="molecule type" value="Genomic_DNA"/>
</dbReference>